<sequence length="99" mass="10939">MESKGKEVVTANPSFKRFQKGTKGASSSAVKAGPTRRFGVKFVEPHGLTWFNTQKEAKYALENWINEAALHLSSRPSGTRSKSWKLDTSLLSERSASSH</sequence>
<gene>
    <name evidence="2" type="ORF">HAX54_052830</name>
</gene>
<organism evidence="2 3">
    <name type="scientific">Datura stramonium</name>
    <name type="common">Jimsonweed</name>
    <name type="synonym">Common thornapple</name>
    <dbReference type="NCBI Taxonomy" id="4076"/>
    <lineage>
        <taxon>Eukaryota</taxon>
        <taxon>Viridiplantae</taxon>
        <taxon>Streptophyta</taxon>
        <taxon>Embryophyta</taxon>
        <taxon>Tracheophyta</taxon>
        <taxon>Spermatophyta</taxon>
        <taxon>Magnoliopsida</taxon>
        <taxon>eudicotyledons</taxon>
        <taxon>Gunneridae</taxon>
        <taxon>Pentapetalae</taxon>
        <taxon>asterids</taxon>
        <taxon>lamiids</taxon>
        <taxon>Solanales</taxon>
        <taxon>Solanaceae</taxon>
        <taxon>Solanoideae</taxon>
        <taxon>Datureae</taxon>
        <taxon>Datura</taxon>
    </lineage>
</organism>
<dbReference type="Proteomes" id="UP000823775">
    <property type="component" value="Unassembled WGS sequence"/>
</dbReference>
<feature type="region of interest" description="Disordered" evidence="1">
    <location>
        <begin position="1"/>
        <end position="31"/>
    </location>
</feature>
<dbReference type="EMBL" id="JACEIK010000968">
    <property type="protein sequence ID" value="MCD7464481.1"/>
    <property type="molecule type" value="Genomic_DNA"/>
</dbReference>
<evidence type="ECO:0000313" key="2">
    <source>
        <dbReference type="EMBL" id="MCD7464481.1"/>
    </source>
</evidence>
<accession>A0ABS8T044</accession>
<proteinExistence type="predicted"/>
<protein>
    <submittedName>
        <fullName evidence="2">Uncharacterized protein</fullName>
    </submittedName>
</protein>
<keyword evidence="3" id="KW-1185">Reference proteome</keyword>
<reference evidence="2 3" key="1">
    <citation type="journal article" date="2021" name="BMC Genomics">
        <title>Datura genome reveals duplications of psychoactive alkaloid biosynthetic genes and high mutation rate following tissue culture.</title>
        <authorList>
            <person name="Rajewski A."/>
            <person name="Carter-House D."/>
            <person name="Stajich J."/>
            <person name="Litt A."/>
        </authorList>
    </citation>
    <scope>NUCLEOTIDE SEQUENCE [LARGE SCALE GENOMIC DNA]</scope>
    <source>
        <strain evidence="2">AR-01</strain>
    </source>
</reference>
<feature type="region of interest" description="Disordered" evidence="1">
    <location>
        <begin position="73"/>
        <end position="99"/>
    </location>
</feature>
<evidence type="ECO:0000256" key="1">
    <source>
        <dbReference type="SAM" id="MobiDB-lite"/>
    </source>
</evidence>
<evidence type="ECO:0000313" key="3">
    <source>
        <dbReference type="Proteomes" id="UP000823775"/>
    </source>
</evidence>
<comment type="caution">
    <text evidence="2">The sequence shown here is derived from an EMBL/GenBank/DDBJ whole genome shotgun (WGS) entry which is preliminary data.</text>
</comment>
<feature type="non-terminal residue" evidence="2">
    <location>
        <position position="99"/>
    </location>
</feature>
<name>A0ABS8T044_DATST</name>
<feature type="compositionally biased region" description="Polar residues" evidence="1">
    <location>
        <begin position="89"/>
        <end position="99"/>
    </location>
</feature>